<feature type="transmembrane region" description="Helical" evidence="7">
    <location>
        <begin position="214"/>
        <end position="234"/>
    </location>
</feature>
<feature type="transmembrane region" description="Helical" evidence="7">
    <location>
        <begin position="317"/>
        <end position="335"/>
    </location>
</feature>
<dbReference type="FunFam" id="1.20.1720.10:FF:000004">
    <property type="entry name" value="EmrB/QacA family drug resistance transporter"/>
    <property type="match status" value="1"/>
</dbReference>
<dbReference type="CDD" id="cd17502">
    <property type="entry name" value="MFS_Azr1_MDR_like"/>
    <property type="match status" value="1"/>
</dbReference>
<feature type="transmembrane region" description="Helical" evidence="7">
    <location>
        <begin position="246"/>
        <end position="262"/>
    </location>
</feature>
<proteinExistence type="predicted"/>
<evidence type="ECO:0000313" key="9">
    <source>
        <dbReference type="EMBL" id="CAB4756707.1"/>
    </source>
</evidence>
<dbReference type="NCBIfam" id="TIGR00711">
    <property type="entry name" value="efflux_EmrB"/>
    <property type="match status" value="1"/>
</dbReference>
<dbReference type="InterPro" id="IPR036259">
    <property type="entry name" value="MFS_trans_sf"/>
</dbReference>
<keyword evidence="6 7" id="KW-0472">Membrane</keyword>
<dbReference type="Pfam" id="PF07690">
    <property type="entry name" value="MFS_1"/>
    <property type="match status" value="1"/>
</dbReference>
<evidence type="ECO:0000256" key="1">
    <source>
        <dbReference type="ARBA" id="ARBA00004651"/>
    </source>
</evidence>
<feature type="transmembrane region" description="Helical" evidence="7">
    <location>
        <begin position="283"/>
        <end position="305"/>
    </location>
</feature>
<organism evidence="10">
    <name type="scientific">freshwater metagenome</name>
    <dbReference type="NCBI Taxonomy" id="449393"/>
    <lineage>
        <taxon>unclassified sequences</taxon>
        <taxon>metagenomes</taxon>
        <taxon>ecological metagenomes</taxon>
    </lineage>
</organism>
<evidence type="ECO:0000256" key="2">
    <source>
        <dbReference type="ARBA" id="ARBA00022448"/>
    </source>
</evidence>
<dbReference type="Gene3D" id="1.20.1250.20">
    <property type="entry name" value="MFS general substrate transporter like domains"/>
    <property type="match status" value="1"/>
</dbReference>
<evidence type="ECO:0000259" key="8">
    <source>
        <dbReference type="PROSITE" id="PS50850"/>
    </source>
</evidence>
<keyword evidence="4 7" id="KW-0812">Transmembrane</keyword>
<dbReference type="AlphaFoldDB" id="A0A6J7CBU2"/>
<evidence type="ECO:0000256" key="5">
    <source>
        <dbReference type="ARBA" id="ARBA00022989"/>
    </source>
</evidence>
<keyword evidence="2" id="KW-0813">Transport</keyword>
<evidence type="ECO:0000256" key="7">
    <source>
        <dbReference type="SAM" id="Phobius"/>
    </source>
</evidence>
<feature type="transmembrane region" description="Helical" evidence="7">
    <location>
        <begin position="347"/>
        <end position="366"/>
    </location>
</feature>
<feature type="transmembrane region" description="Helical" evidence="7">
    <location>
        <begin position="493"/>
        <end position="512"/>
    </location>
</feature>
<feature type="transmembrane region" description="Helical" evidence="7">
    <location>
        <begin position="372"/>
        <end position="394"/>
    </location>
</feature>
<dbReference type="SUPFAM" id="SSF103473">
    <property type="entry name" value="MFS general substrate transporter"/>
    <property type="match status" value="1"/>
</dbReference>
<keyword evidence="5 7" id="KW-1133">Transmembrane helix</keyword>
<comment type="subcellular location">
    <subcellularLocation>
        <location evidence="1">Cell membrane</location>
        <topology evidence="1">Multi-pass membrane protein</topology>
    </subcellularLocation>
</comment>
<feature type="transmembrane region" description="Helical" evidence="7">
    <location>
        <begin position="415"/>
        <end position="432"/>
    </location>
</feature>
<evidence type="ECO:0000313" key="10">
    <source>
        <dbReference type="EMBL" id="CAB4855200.1"/>
    </source>
</evidence>
<feature type="transmembrane region" description="Helical" evidence="7">
    <location>
        <begin position="21"/>
        <end position="44"/>
    </location>
</feature>
<dbReference type="EMBL" id="CAFBMV010000003">
    <property type="protein sequence ID" value="CAB4919372.1"/>
    <property type="molecule type" value="Genomic_DNA"/>
</dbReference>
<name>A0A6J7CBU2_9ZZZZ</name>
<keyword evidence="3" id="KW-1003">Cell membrane</keyword>
<feature type="domain" description="Major facilitator superfamily (MFS) profile" evidence="8">
    <location>
        <begin position="22"/>
        <end position="517"/>
    </location>
</feature>
<dbReference type="PRINTS" id="PR01036">
    <property type="entry name" value="TCRTETB"/>
</dbReference>
<reference evidence="10" key="1">
    <citation type="submission" date="2020-05" db="EMBL/GenBank/DDBJ databases">
        <authorList>
            <person name="Chiriac C."/>
            <person name="Salcher M."/>
            <person name="Ghai R."/>
            <person name="Kavagutti S V."/>
        </authorList>
    </citation>
    <scope>NUCLEOTIDE SEQUENCE</scope>
</reference>
<dbReference type="InterPro" id="IPR004638">
    <property type="entry name" value="EmrB-like"/>
</dbReference>
<dbReference type="PANTHER" id="PTHR23501:SF197">
    <property type="entry name" value="COMD"/>
    <property type="match status" value="1"/>
</dbReference>
<dbReference type="PANTHER" id="PTHR23501">
    <property type="entry name" value="MAJOR FACILITATOR SUPERFAMILY"/>
    <property type="match status" value="1"/>
</dbReference>
<evidence type="ECO:0000313" key="11">
    <source>
        <dbReference type="EMBL" id="CAB4919372.1"/>
    </source>
</evidence>
<evidence type="ECO:0000256" key="4">
    <source>
        <dbReference type="ARBA" id="ARBA00022692"/>
    </source>
</evidence>
<dbReference type="Gene3D" id="1.20.1720.10">
    <property type="entry name" value="Multidrug resistance protein D"/>
    <property type="match status" value="1"/>
</dbReference>
<dbReference type="InterPro" id="IPR020846">
    <property type="entry name" value="MFS_dom"/>
</dbReference>
<dbReference type="GO" id="GO:0005886">
    <property type="term" value="C:plasma membrane"/>
    <property type="evidence" value="ECO:0007669"/>
    <property type="project" value="UniProtKB-SubCell"/>
</dbReference>
<accession>A0A6J7CBU2</accession>
<dbReference type="EMBL" id="CAEZZC010000017">
    <property type="protein sequence ID" value="CAB4756707.1"/>
    <property type="molecule type" value="Genomic_DNA"/>
</dbReference>
<dbReference type="PROSITE" id="PS50850">
    <property type="entry name" value="MFS"/>
    <property type="match status" value="1"/>
</dbReference>
<evidence type="ECO:0000256" key="3">
    <source>
        <dbReference type="ARBA" id="ARBA00022475"/>
    </source>
</evidence>
<gene>
    <name evidence="9" type="ORF">UFOPK2822_01185</name>
    <name evidence="10" type="ORF">UFOPK3346_00040</name>
    <name evidence="11" type="ORF">UFOPK3670_00564</name>
    <name evidence="12" type="ORF">UFOPK4308_00540</name>
</gene>
<feature type="transmembrane region" description="Helical" evidence="7">
    <location>
        <begin position="56"/>
        <end position="74"/>
    </location>
</feature>
<sequence>MSKKAGTGAPEKAHTHREIMIILSGLMTGMLLAALDQTIVSTALKTIVIDLHGLKEYTWVVTAYLLTSTASTPLYGKISDLYGRRVVFQFAIVTFLVGSLLAGLSQNMTQLIATRALQGLGAGGLMALTFVIIGDIVPPRERGRYQGYFGAVWGLSSVAGPLLGGFFSDHQQILGVTGWRWIFYINLPFGIAALAITSAVLHIPKVKREHSIDYLGALLLVAGVTTMLLSLAVYGPQDGWLDARTLGYLFVGLVLSVIFVFWEGKAKEPILPMRLFKNHTFTLTSLLGGVIGAGMFGAIVMLPLYLQIVKGNTATEAGLKLIPLMLGIVSTSIFSGKQISKTGKYKLFPVIGTAVMTVGILLMTSLTRNTPYWQLSIYAILVGAGLGLSMQTIVIALQNSVDFKDMGVATSSNTFFRSLGSVFGTAIFGAVLNNRLTHYMSSGFANLASTDPTAVAGVDLSQTGITHIIAAPKTFAPVVVNTALDAYVNAFHIVFYTAAPVTALGFILALSLRELPLRTNNDYAAAREEAAGEAIG</sequence>
<dbReference type="GO" id="GO:0022857">
    <property type="term" value="F:transmembrane transporter activity"/>
    <property type="evidence" value="ECO:0007669"/>
    <property type="project" value="InterPro"/>
</dbReference>
<evidence type="ECO:0000313" key="12">
    <source>
        <dbReference type="EMBL" id="CAB5056066.1"/>
    </source>
</evidence>
<feature type="transmembrane region" description="Helical" evidence="7">
    <location>
        <begin position="116"/>
        <end position="136"/>
    </location>
</feature>
<feature type="transmembrane region" description="Helical" evidence="7">
    <location>
        <begin position="179"/>
        <end position="202"/>
    </location>
</feature>
<dbReference type="EMBL" id="CAFBLE010000001">
    <property type="protein sequence ID" value="CAB4855200.1"/>
    <property type="molecule type" value="Genomic_DNA"/>
</dbReference>
<dbReference type="EMBL" id="CAFBQL010000003">
    <property type="protein sequence ID" value="CAB5056066.1"/>
    <property type="molecule type" value="Genomic_DNA"/>
</dbReference>
<protein>
    <submittedName>
        <fullName evidence="10">Unannotated protein</fullName>
    </submittedName>
</protein>
<evidence type="ECO:0000256" key="6">
    <source>
        <dbReference type="ARBA" id="ARBA00023136"/>
    </source>
</evidence>
<feature type="transmembrane region" description="Helical" evidence="7">
    <location>
        <begin position="148"/>
        <end position="167"/>
    </location>
</feature>
<feature type="transmembrane region" description="Helical" evidence="7">
    <location>
        <begin position="86"/>
        <end position="104"/>
    </location>
</feature>
<dbReference type="InterPro" id="IPR011701">
    <property type="entry name" value="MFS"/>
</dbReference>